<evidence type="ECO:0000256" key="4">
    <source>
        <dbReference type="ARBA" id="ARBA00022989"/>
    </source>
</evidence>
<dbReference type="GO" id="GO:0008195">
    <property type="term" value="F:phosphatidate phosphatase activity"/>
    <property type="evidence" value="ECO:0007669"/>
    <property type="project" value="TreeGrafter"/>
</dbReference>
<dbReference type="STRING" id="86259.A0A4Z1PJJ3"/>
<evidence type="ECO:0000256" key="7">
    <source>
        <dbReference type="SAM" id="Phobius"/>
    </source>
</evidence>
<gene>
    <name evidence="9" type="ORF">E6O75_ATG03639</name>
</gene>
<dbReference type="GO" id="GO:0016020">
    <property type="term" value="C:membrane"/>
    <property type="evidence" value="ECO:0007669"/>
    <property type="project" value="UniProtKB-SubCell"/>
</dbReference>
<evidence type="ECO:0000256" key="5">
    <source>
        <dbReference type="ARBA" id="ARBA00023136"/>
    </source>
</evidence>
<feature type="transmembrane region" description="Helical" evidence="7">
    <location>
        <begin position="296"/>
        <end position="314"/>
    </location>
</feature>
<comment type="caution">
    <text evidence="9">The sequence shown here is derived from an EMBL/GenBank/DDBJ whole genome shotgun (WGS) entry which is preliminary data.</text>
</comment>
<keyword evidence="5 7" id="KW-0472">Membrane</keyword>
<feature type="transmembrane region" description="Helical" evidence="7">
    <location>
        <begin position="74"/>
        <end position="94"/>
    </location>
</feature>
<dbReference type="OrthoDB" id="10030083at2759"/>
<protein>
    <submittedName>
        <fullName evidence="9">Acid phosphatase/Vanadium-dependent haloperoxidase</fullName>
    </submittedName>
</protein>
<dbReference type="GO" id="GO:0046839">
    <property type="term" value="P:phospholipid dephosphorylation"/>
    <property type="evidence" value="ECO:0007669"/>
    <property type="project" value="TreeGrafter"/>
</dbReference>
<comment type="similarity">
    <text evidence="2">Belongs to the PA-phosphatase related phosphoesterase family.</text>
</comment>
<keyword evidence="9" id="KW-0560">Oxidoreductase</keyword>
<dbReference type="InterPro" id="IPR000326">
    <property type="entry name" value="PAP2/HPO"/>
</dbReference>
<sequence length="429" mass="46041">MGLFSRRARPVDANTATATGTTPATTSPTKPSATREKTPRAGGGLMGMLRGGNHGTYPETRNSRPTFGQWLKQTWVDIFTMVILGVIGLGVYMAPPAASRSFPVTFQNGQVVYPEFAYPLRNEIIPIWASALMSVLIPILIFLICAIRVRSFWDLNNAIMGILYSVISAAVFQVFVKCLIGGFRPHFLAVCQPAVPIGGEGTPLAAKGDGFLDLMYRPSDCTGDKKKINDALESMPSGHTTAAFAGFVFLSLYLNGKLKVFSNYHPSLWKLIAIYAPILGATLIGGALTIDKYHNWYDVVAGGIIGTIFAFSAYRMMYASVWDFRFNHIPLTRDIPFTYGAGGYQGPHHSFHDAVFTRQAGWGTADGMAAMGGAPFDSSALGGAQGLHASSGDHESHRHGGGGMFHSGSPTNHRGSIGRKPVGTADNVV</sequence>
<dbReference type="PANTHER" id="PTHR10165:SF84">
    <property type="entry name" value="PHOSPHATIDIC ACID PHOSPHATASE BETA"/>
    <property type="match status" value="1"/>
</dbReference>
<dbReference type="SUPFAM" id="SSF48317">
    <property type="entry name" value="Acid phosphatase/Vanadium-dependent haloperoxidase"/>
    <property type="match status" value="1"/>
</dbReference>
<dbReference type="GO" id="GO:0004601">
    <property type="term" value="F:peroxidase activity"/>
    <property type="evidence" value="ECO:0007669"/>
    <property type="project" value="UniProtKB-KW"/>
</dbReference>
<accession>A0A4Z1PJJ3</accession>
<dbReference type="Proteomes" id="UP000298493">
    <property type="component" value="Unassembled WGS sequence"/>
</dbReference>
<evidence type="ECO:0000256" key="2">
    <source>
        <dbReference type="ARBA" id="ARBA00008816"/>
    </source>
</evidence>
<keyword evidence="10" id="KW-1185">Reference proteome</keyword>
<dbReference type="EMBL" id="SNSC02000003">
    <property type="protein sequence ID" value="TID25776.1"/>
    <property type="molecule type" value="Genomic_DNA"/>
</dbReference>
<evidence type="ECO:0000313" key="9">
    <source>
        <dbReference type="EMBL" id="TID25776.1"/>
    </source>
</evidence>
<keyword evidence="3 7" id="KW-0812">Transmembrane</keyword>
<evidence type="ECO:0000313" key="10">
    <source>
        <dbReference type="Proteomes" id="UP000298493"/>
    </source>
</evidence>
<dbReference type="InterPro" id="IPR043216">
    <property type="entry name" value="PAP-like"/>
</dbReference>
<dbReference type="Pfam" id="PF01569">
    <property type="entry name" value="PAP2"/>
    <property type="match status" value="1"/>
</dbReference>
<dbReference type="Gene3D" id="1.20.144.10">
    <property type="entry name" value="Phosphatidic acid phosphatase type 2/haloperoxidase"/>
    <property type="match status" value="1"/>
</dbReference>
<evidence type="ECO:0000256" key="6">
    <source>
        <dbReference type="SAM" id="MobiDB-lite"/>
    </source>
</evidence>
<feature type="transmembrane region" description="Helical" evidence="7">
    <location>
        <begin position="268"/>
        <end position="290"/>
    </location>
</feature>
<organism evidence="9 10">
    <name type="scientific">Venturia nashicola</name>
    <dbReference type="NCBI Taxonomy" id="86259"/>
    <lineage>
        <taxon>Eukaryota</taxon>
        <taxon>Fungi</taxon>
        <taxon>Dikarya</taxon>
        <taxon>Ascomycota</taxon>
        <taxon>Pezizomycotina</taxon>
        <taxon>Dothideomycetes</taxon>
        <taxon>Pleosporomycetidae</taxon>
        <taxon>Venturiales</taxon>
        <taxon>Venturiaceae</taxon>
        <taxon>Venturia</taxon>
    </lineage>
</organism>
<feature type="transmembrane region" description="Helical" evidence="7">
    <location>
        <begin position="237"/>
        <end position="256"/>
    </location>
</feature>
<dbReference type="CDD" id="cd03390">
    <property type="entry name" value="PAP2_containing_1_like"/>
    <property type="match status" value="1"/>
</dbReference>
<feature type="transmembrane region" description="Helical" evidence="7">
    <location>
        <begin position="158"/>
        <end position="176"/>
    </location>
</feature>
<proteinExistence type="inferred from homology"/>
<evidence type="ECO:0000256" key="3">
    <source>
        <dbReference type="ARBA" id="ARBA00022692"/>
    </source>
</evidence>
<feature type="compositionally biased region" description="Low complexity" evidence="6">
    <location>
        <begin position="15"/>
        <end position="32"/>
    </location>
</feature>
<feature type="domain" description="Phosphatidic acid phosphatase type 2/haloperoxidase" evidence="8">
    <location>
        <begin position="157"/>
        <end position="314"/>
    </location>
</feature>
<dbReference type="InterPro" id="IPR036938">
    <property type="entry name" value="PAP2/HPO_sf"/>
</dbReference>
<evidence type="ECO:0000256" key="1">
    <source>
        <dbReference type="ARBA" id="ARBA00004141"/>
    </source>
</evidence>
<dbReference type="PANTHER" id="PTHR10165">
    <property type="entry name" value="LIPID PHOSPHATE PHOSPHATASE"/>
    <property type="match status" value="1"/>
</dbReference>
<reference evidence="9 10" key="1">
    <citation type="submission" date="2019-04" db="EMBL/GenBank/DDBJ databases">
        <title>High contiguity whole genome sequence and gene annotation resource for two Venturia nashicola isolates.</title>
        <authorList>
            <person name="Prokchorchik M."/>
            <person name="Won K."/>
            <person name="Lee Y."/>
            <person name="Choi E.D."/>
            <person name="Segonzac C."/>
            <person name="Sohn K.H."/>
        </authorList>
    </citation>
    <scope>NUCLEOTIDE SEQUENCE [LARGE SCALE GENOMIC DNA]</scope>
    <source>
        <strain evidence="9 10">PRI2</strain>
    </source>
</reference>
<dbReference type="GO" id="GO:0006644">
    <property type="term" value="P:phospholipid metabolic process"/>
    <property type="evidence" value="ECO:0007669"/>
    <property type="project" value="InterPro"/>
</dbReference>
<feature type="region of interest" description="Disordered" evidence="6">
    <location>
        <begin position="1"/>
        <end position="49"/>
    </location>
</feature>
<dbReference type="SMART" id="SM00014">
    <property type="entry name" value="acidPPc"/>
    <property type="match status" value="1"/>
</dbReference>
<evidence type="ECO:0000259" key="8">
    <source>
        <dbReference type="SMART" id="SM00014"/>
    </source>
</evidence>
<comment type="subcellular location">
    <subcellularLocation>
        <location evidence="1">Membrane</location>
        <topology evidence="1">Multi-pass membrane protein</topology>
    </subcellularLocation>
</comment>
<feature type="region of interest" description="Disordered" evidence="6">
    <location>
        <begin position="385"/>
        <end position="429"/>
    </location>
</feature>
<keyword evidence="4 7" id="KW-1133">Transmembrane helix</keyword>
<dbReference type="AlphaFoldDB" id="A0A4Z1PJJ3"/>
<keyword evidence="9" id="KW-0575">Peroxidase</keyword>
<feature type="transmembrane region" description="Helical" evidence="7">
    <location>
        <begin position="124"/>
        <end position="146"/>
    </location>
</feature>
<name>A0A4Z1PJJ3_9PEZI</name>